<keyword evidence="2" id="KW-1185">Reference proteome</keyword>
<accession>A0A149VV78</accession>
<protein>
    <submittedName>
        <fullName evidence="1">Uncharacterized protein</fullName>
    </submittedName>
</protein>
<proteinExistence type="predicted"/>
<sequence length="92" mass="10288">MGLLQILRRHGTVSAELMAWICDRPSLTATQFRTFLEVGPKLMERRSRNYAVTRTGDLSRYAAVVGAHCYHKCNHAPNPGHGIVVHGTRLAF</sequence>
<organism evidence="1 2">
    <name type="scientific">Ferrovum myxofaciens</name>
    <dbReference type="NCBI Taxonomy" id="416213"/>
    <lineage>
        <taxon>Bacteria</taxon>
        <taxon>Pseudomonadati</taxon>
        <taxon>Pseudomonadota</taxon>
        <taxon>Betaproteobacteria</taxon>
        <taxon>Ferrovales</taxon>
        <taxon>Ferrovaceae</taxon>
        <taxon>Ferrovum</taxon>
    </lineage>
</organism>
<gene>
    <name evidence="1" type="ORF">FEMY_23520</name>
</gene>
<dbReference type="EMBL" id="LRRD01000114">
    <property type="protein sequence ID" value="KXW57131.1"/>
    <property type="molecule type" value="Genomic_DNA"/>
</dbReference>
<name>A0A149VV78_9PROT</name>
<reference evidence="1 2" key="1">
    <citation type="submission" date="2016-01" db="EMBL/GenBank/DDBJ databases">
        <title>Genome sequence of the acidophilic iron oxidising Ferrovum strain Z-31.</title>
        <authorList>
            <person name="Poehlein A."/>
            <person name="Ullrich S.R."/>
            <person name="Schloemann M."/>
            <person name="Muehling M."/>
            <person name="Daniel R."/>
        </authorList>
    </citation>
    <scope>NUCLEOTIDE SEQUENCE [LARGE SCALE GENOMIC DNA]</scope>
    <source>
        <strain evidence="1 2">Z-31</strain>
    </source>
</reference>
<dbReference type="Proteomes" id="UP000075653">
    <property type="component" value="Unassembled WGS sequence"/>
</dbReference>
<dbReference type="PATRIC" id="fig|1789004.3.peg.2482"/>
<evidence type="ECO:0000313" key="1">
    <source>
        <dbReference type="EMBL" id="KXW57131.1"/>
    </source>
</evidence>
<comment type="caution">
    <text evidence="1">The sequence shown here is derived from an EMBL/GenBank/DDBJ whole genome shotgun (WGS) entry which is preliminary data.</text>
</comment>
<dbReference type="AlphaFoldDB" id="A0A149VV78"/>
<evidence type="ECO:0000313" key="2">
    <source>
        <dbReference type="Proteomes" id="UP000075653"/>
    </source>
</evidence>